<dbReference type="AlphaFoldDB" id="A0AA88I3F3"/>
<sequence>MEADGAEDSLEDSIKPPQKPRRKYKIMANFNMVSTEKTPQSKLLALNSQGTTTVCNQPLGIKEDEQFQAKELLLKTENQIKDIPTTPIFTSISAPSKLQHTEQHGGTDLNTCLYSASVDNFVPSPVQDFNFSRKSGIMNIPENVFVETERTHKNVSVQTNFEDETYFYEADDLKNCRGDVNYSLNKLLGSDFKIVADMKEAEEHSEDTITEIDLRVEKAQKQDIDLPKIK</sequence>
<organism evidence="2 3">
    <name type="scientific">Artemia franciscana</name>
    <name type="common">Brine shrimp</name>
    <name type="synonym">Artemia sanfranciscana</name>
    <dbReference type="NCBI Taxonomy" id="6661"/>
    <lineage>
        <taxon>Eukaryota</taxon>
        <taxon>Metazoa</taxon>
        <taxon>Ecdysozoa</taxon>
        <taxon>Arthropoda</taxon>
        <taxon>Crustacea</taxon>
        <taxon>Branchiopoda</taxon>
        <taxon>Anostraca</taxon>
        <taxon>Artemiidae</taxon>
        <taxon>Artemia</taxon>
    </lineage>
</organism>
<feature type="compositionally biased region" description="Acidic residues" evidence="1">
    <location>
        <begin position="1"/>
        <end position="11"/>
    </location>
</feature>
<dbReference type="EMBL" id="JAVRJZ010000010">
    <property type="protein sequence ID" value="KAK2717466.1"/>
    <property type="molecule type" value="Genomic_DNA"/>
</dbReference>
<evidence type="ECO:0000313" key="3">
    <source>
        <dbReference type="Proteomes" id="UP001187531"/>
    </source>
</evidence>
<dbReference type="Proteomes" id="UP001187531">
    <property type="component" value="Unassembled WGS sequence"/>
</dbReference>
<reference evidence="2" key="1">
    <citation type="submission" date="2023-07" db="EMBL/GenBank/DDBJ databases">
        <title>Chromosome-level genome assembly of Artemia franciscana.</title>
        <authorList>
            <person name="Jo E."/>
        </authorList>
    </citation>
    <scope>NUCLEOTIDE SEQUENCE</scope>
    <source>
        <tissue evidence="2">Whole body</tissue>
    </source>
</reference>
<gene>
    <name evidence="2" type="ORF">QYM36_006291</name>
</gene>
<feature type="region of interest" description="Disordered" evidence="1">
    <location>
        <begin position="1"/>
        <end position="22"/>
    </location>
</feature>
<proteinExistence type="predicted"/>
<comment type="caution">
    <text evidence="2">The sequence shown here is derived from an EMBL/GenBank/DDBJ whole genome shotgun (WGS) entry which is preliminary data.</text>
</comment>
<name>A0AA88I3F3_ARTSF</name>
<feature type="non-terminal residue" evidence="2">
    <location>
        <position position="230"/>
    </location>
</feature>
<evidence type="ECO:0000313" key="2">
    <source>
        <dbReference type="EMBL" id="KAK2717466.1"/>
    </source>
</evidence>
<accession>A0AA88I3F3</accession>
<keyword evidence="3" id="KW-1185">Reference proteome</keyword>
<evidence type="ECO:0000256" key="1">
    <source>
        <dbReference type="SAM" id="MobiDB-lite"/>
    </source>
</evidence>
<protein>
    <submittedName>
        <fullName evidence="2">Uncharacterized protein</fullName>
    </submittedName>
</protein>